<accession>A0A8S2LF35</accession>
<feature type="non-terminal residue" evidence="1">
    <location>
        <position position="110"/>
    </location>
</feature>
<organism evidence="1 2">
    <name type="scientific">Didymodactylos carnosus</name>
    <dbReference type="NCBI Taxonomy" id="1234261"/>
    <lineage>
        <taxon>Eukaryota</taxon>
        <taxon>Metazoa</taxon>
        <taxon>Spiralia</taxon>
        <taxon>Gnathifera</taxon>
        <taxon>Rotifera</taxon>
        <taxon>Eurotatoria</taxon>
        <taxon>Bdelloidea</taxon>
        <taxon>Philodinida</taxon>
        <taxon>Philodinidae</taxon>
        <taxon>Didymodactylos</taxon>
    </lineage>
</organism>
<dbReference type="EMBL" id="CAJOBA010018198">
    <property type="protein sequence ID" value="CAF3898679.1"/>
    <property type="molecule type" value="Genomic_DNA"/>
</dbReference>
<reference evidence="1" key="1">
    <citation type="submission" date="2021-02" db="EMBL/GenBank/DDBJ databases">
        <authorList>
            <person name="Nowell W R."/>
        </authorList>
    </citation>
    <scope>NUCLEOTIDE SEQUENCE</scope>
</reference>
<evidence type="ECO:0000313" key="2">
    <source>
        <dbReference type="Proteomes" id="UP000682733"/>
    </source>
</evidence>
<dbReference type="AlphaFoldDB" id="A0A8S2LF35"/>
<dbReference type="SUPFAM" id="SSF48452">
    <property type="entry name" value="TPR-like"/>
    <property type="match status" value="1"/>
</dbReference>
<dbReference type="InterPro" id="IPR011990">
    <property type="entry name" value="TPR-like_helical_dom_sf"/>
</dbReference>
<sequence length="110" mass="12478">SVVKNYNENFHRIKLTACNMRDTVLDDMKSKVKNSSQSSLSILLIKYLIELDEHRAARRYLKSVLEGRLLENDPSLVSACNCLGLIYSKQGIHGSALEHYKKALNSQARL</sequence>
<proteinExistence type="predicted"/>
<dbReference type="Proteomes" id="UP000682733">
    <property type="component" value="Unassembled WGS sequence"/>
</dbReference>
<name>A0A8S2LF35_9BILA</name>
<protein>
    <submittedName>
        <fullName evidence="1">Uncharacterized protein</fullName>
    </submittedName>
</protein>
<feature type="non-terminal residue" evidence="1">
    <location>
        <position position="1"/>
    </location>
</feature>
<evidence type="ECO:0000313" key="1">
    <source>
        <dbReference type="EMBL" id="CAF3898679.1"/>
    </source>
</evidence>
<gene>
    <name evidence="1" type="ORF">TMI583_LOCUS20601</name>
</gene>
<comment type="caution">
    <text evidence="1">The sequence shown here is derived from an EMBL/GenBank/DDBJ whole genome shotgun (WGS) entry which is preliminary data.</text>
</comment>
<dbReference type="Gene3D" id="1.25.40.10">
    <property type="entry name" value="Tetratricopeptide repeat domain"/>
    <property type="match status" value="1"/>
</dbReference>